<name>A0A7Z0QTM0_9GAMM</name>
<protein>
    <recommendedName>
        <fullName evidence="4">FimV N-terminal domain-containing protein</fullName>
    </recommendedName>
</protein>
<evidence type="ECO:0000256" key="1">
    <source>
        <dbReference type="SAM" id="Coils"/>
    </source>
</evidence>
<accession>A0A7Z0QTM0</accession>
<comment type="caution">
    <text evidence="5">The sequence shown here is derived from an EMBL/GenBank/DDBJ whole genome shotgun (WGS) entry which is preliminary data.</text>
</comment>
<proteinExistence type="predicted"/>
<feature type="compositionally biased region" description="Pro residues" evidence="2">
    <location>
        <begin position="185"/>
        <end position="196"/>
    </location>
</feature>
<dbReference type="Pfam" id="PF25800">
    <property type="entry name" value="FimV_N"/>
    <property type="match status" value="1"/>
</dbReference>
<feature type="coiled-coil region" evidence="1">
    <location>
        <begin position="350"/>
        <end position="387"/>
    </location>
</feature>
<keyword evidence="3" id="KW-0812">Transmembrane</keyword>
<evidence type="ECO:0000313" key="5">
    <source>
        <dbReference type="EMBL" id="NYZ63839.1"/>
    </source>
</evidence>
<dbReference type="InterPro" id="IPR020011">
    <property type="entry name" value="FimV_C"/>
</dbReference>
<evidence type="ECO:0000256" key="2">
    <source>
        <dbReference type="SAM" id="MobiDB-lite"/>
    </source>
</evidence>
<keyword evidence="3" id="KW-0472">Membrane</keyword>
<feature type="region of interest" description="Disordered" evidence="2">
    <location>
        <begin position="158"/>
        <end position="208"/>
    </location>
</feature>
<dbReference type="NCBIfam" id="TIGR03504">
    <property type="entry name" value="FimV_Cterm"/>
    <property type="match status" value="1"/>
</dbReference>
<reference evidence="5 6" key="1">
    <citation type="submission" date="2020-07" db="EMBL/GenBank/DDBJ databases">
        <title>isolation of Luteimonas sp. SJ-16.</title>
        <authorList>
            <person name="Huang X.-X."/>
            <person name="Xu L."/>
            <person name="Sun J.-Q."/>
        </authorList>
    </citation>
    <scope>NUCLEOTIDE SEQUENCE [LARGE SCALE GENOMIC DNA]</scope>
    <source>
        <strain evidence="5 6">SJ-16</strain>
    </source>
</reference>
<dbReference type="Gene3D" id="1.20.58.2200">
    <property type="match status" value="1"/>
</dbReference>
<feature type="compositionally biased region" description="Low complexity" evidence="2">
    <location>
        <begin position="297"/>
        <end position="316"/>
    </location>
</feature>
<dbReference type="AlphaFoldDB" id="A0A7Z0QTM0"/>
<evidence type="ECO:0000313" key="6">
    <source>
        <dbReference type="Proteomes" id="UP000589896"/>
    </source>
</evidence>
<keyword evidence="6" id="KW-1185">Reference proteome</keyword>
<feature type="region of interest" description="Disordered" evidence="2">
    <location>
        <begin position="282"/>
        <end position="316"/>
    </location>
</feature>
<feature type="transmembrane region" description="Helical" evidence="3">
    <location>
        <begin position="414"/>
        <end position="434"/>
    </location>
</feature>
<keyword evidence="3" id="KW-1133">Transmembrane helix</keyword>
<sequence>MARIVPRLLLAGALLALAGPVLALGLGRIEVRSQQGQPLLAEIPIVSSDPDELRELQARLASPETFARIGLEPPQGLVSNLQFSVALDPRGRPVIRVTSSAPVEQESLTFLVEVDWGQGRLVREYSALVAVPDTLAAPAQPSIQAPVAAPPATIVRAPETAPAAPPGEARPDDAPPTPDAVAAQPPAPSAPRPAPAQPVATPGELPPVQAGQTLSGIAAPIAAEAGISVNQAMLLLLRTNPDAFIGGNLNLVRQGAVLRVPPRDQWNELSAAEANAVVREQVGQWRDMRRPAPQPATPTAETSGADATAAAGPAPRTAAARLEITPPASDSQPAGSQSGIAAGAGGDMLRQELQQANESLAARTAEIEELKARLADLEALQQQQQQLIALKDADLAAAQQRLETSNQQQAASGAFPWIWLGLALLVVAALAFVLGRRVRIPASAPQRRFDSAALAAGMPRTASPVTAAPAETPAFAAPPPPVAAVPEPAPAVAAPASAVRPTWHAGTGAATRVSPVPVQVALAQTDAPAAPAGGRVDDGAAVARARDEDAATTAALETPELPAGVERLELARAYLDLGDTATARTLLAEVAAGDDTAARDEAAQLLRTLG</sequence>
<gene>
    <name evidence="5" type="ORF">H0E82_13885</name>
</gene>
<organism evidence="5 6">
    <name type="scientific">Luteimonas deserti</name>
    <dbReference type="NCBI Taxonomy" id="2752306"/>
    <lineage>
        <taxon>Bacteria</taxon>
        <taxon>Pseudomonadati</taxon>
        <taxon>Pseudomonadota</taxon>
        <taxon>Gammaproteobacteria</taxon>
        <taxon>Lysobacterales</taxon>
        <taxon>Lysobacteraceae</taxon>
        <taxon>Luteimonas</taxon>
    </lineage>
</organism>
<dbReference type="InterPro" id="IPR020012">
    <property type="entry name" value="LysM_FimV"/>
</dbReference>
<evidence type="ECO:0000259" key="4">
    <source>
        <dbReference type="Pfam" id="PF25800"/>
    </source>
</evidence>
<dbReference type="EMBL" id="JACCJZ010000020">
    <property type="protein sequence ID" value="NYZ63839.1"/>
    <property type="molecule type" value="Genomic_DNA"/>
</dbReference>
<dbReference type="Proteomes" id="UP000589896">
    <property type="component" value="Unassembled WGS sequence"/>
</dbReference>
<evidence type="ECO:0000256" key="3">
    <source>
        <dbReference type="SAM" id="Phobius"/>
    </source>
</evidence>
<dbReference type="NCBIfam" id="TIGR03505">
    <property type="entry name" value="FimV_core"/>
    <property type="match status" value="1"/>
</dbReference>
<keyword evidence="1" id="KW-0175">Coiled coil</keyword>
<feature type="domain" description="FimV N-terminal" evidence="4">
    <location>
        <begin position="24"/>
        <end position="130"/>
    </location>
</feature>
<dbReference type="InterPro" id="IPR038440">
    <property type="entry name" value="FimV_C_sf"/>
</dbReference>
<dbReference type="InterPro" id="IPR057840">
    <property type="entry name" value="FimV_N"/>
</dbReference>